<evidence type="ECO:0000313" key="2">
    <source>
        <dbReference type="Proteomes" id="UP000038045"/>
    </source>
</evidence>
<organism evidence="2 3">
    <name type="scientific">Parastrongyloides trichosuri</name>
    <name type="common">Possum-specific nematode worm</name>
    <dbReference type="NCBI Taxonomy" id="131310"/>
    <lineage>
        <taxon>Eukaryota</taxon>
        <taxon>Metazoa</taxon>
        <taxon>Ecdysozoa</taxon>
        <taxon>Nematoda</taxon>
        <taxon>Chromadorea</taxon>
        <taxon>Rhabditida</taxon>
        <taxon>Tylenchina</taxon>
        <taxon>Panagrolaimomorpha</taxon>
        <taxon>Strongyloidoidea</taxon>
        <taxon>Strongyloididae</taxon>
        <taxon>Parastrongyloides</taxon>
    </lineage>
</organism>
<keyword evidence="1" id="KW-1133">Transmembrane helix</keyword>
<proteinExistence type="predicted"/>
<dbReference type="AlphaFoldDB" id="A0A0N4Z0R9"/>
<dbReference type="Proteomes" id="UP000038045">
    <property type="component" value="Unplaced"/>
</dbReference>
<feature type="transmembrane region" description="Helical" evidence="1">
    <location>
        <begin position="203"/>
        <end position="227"/>
    </location>
</feature>
<evidence type="ECO:0000313" key="3">
    <source>
        <dbReference type="WBParaSite" id="PTRK_0000029900.1"/>
    </source>
</evidence>
<keyword evidence="1" id="KW-0472">Membrane</keyword>
<feature type="transmembrane region" description="Helical" evidence="1">
    <location>
        <begin position="115"/>
        <end position="137"/>
    </location>
</feature>
<feature type="transmembrane region" description="Helical" evidence="1">
    <location>
        <begin position="149"/>
        <end position="171"/>
    </location>
</feature>
<protein>
    <submittedName>
        <fullName evidence="3">Neur_chan_memb domain-containing protein</fullName>
    </submittedName>
</protein>
<keyword evidence="2" id="KW-1185">Reference proteome</keyword>
<evidence type="ECO:0000256" key="1">
    <source>
        <dbReference type="SAM" id="Phobius"/>
    </source>
</evidence>
<accession>A0A0N4Z0R9</accession>
<reference evidence="3" key="1">
    <citation type="submission" date="2017-02" db="UniProtKB">
        <authorList>
            <consortium name="WormBaseParasite"/>
        </authorList>
    </citation>
    <scope>IDENTIFICATION</scope>
</reference>
<name>A0A0N4Z0R9_PARTI</name>
<dbReference type="WBParaSite" id="PTRK_0000029900.1">
    <property type="protein sequence ID" value="PTRK_0000029900.1"/>
    <property type="gene ID" value="PTRK_0000029900"/>
</dbReference>
<keyword evidence="1" id="KW-0812">Transmembrane</keyword>
<sequence>MKDEGFANTDNEPSNFYLRTEKFFAAKGVVFDKQDKNMYKMVKPHFSKEFKYPDDIAGKKIRVFPFCAIEIDFIPPAIHTMDVEIYIEETNEKTGQIKKIDLCSFNIAGSYMQKLIGGTILIFFAFVFSALTIILPFKAMANSCVDSNVNMIAVIICVLGLICLPVGSIIINSSLGMFLSDTGLSEETLIKYGLPRPKFSSSMITGVVLLIIQFVGSIFFNVVAAIFRDRELKKIRGQLAKMEEEDSNNVGENKKYKDKNH</sequence>